<dbReference type="RefSeq" id="WP_078363806.1">
    <property type="nucleotide sequence ID" value="NZ_MTJN01000002.1"/>
</dbReference>
<evidence type="ECO:0000259" key="8">
    <source>
        <dbReference type="Pfam" id="PF02687"/>
    </source>
</evidence>
<evidence type="ECO:0000256" key="4">
    <source>
        <dbReference type="ARBA" id="ARBA00022692"/>
    </source>
</evidence>
<dbReference type="InterPro" id="IPR051447">
    <property type="entry name" value="Lipoprotein-release_system"/>
</dbReference>
<reference evidence="9 10" key="1">
    <citation type="submission" date="2017-01" db="EMBL/GenBank/DDBJ databases">
        <title>Genome sequencing of Rhodoferax fermentans JCM 7819.</title>
        <authorList>
            <person name="Kim Y.J."/>
            <person name="Farh M.E.-A."/>
            <person name="Yang D.-C."/>
        </authorList>
    </citation>
    <scope>NUCLEOTIDE SEQUENCE [LARGE SCALE GENOMIC DNA]</scope>
    <source>
        <strain evidence="9 10">JCM 7819</strain>
    </source>
</reference>
<gene>
    <name evidence="9" type="ORF">RF819_04195</name>
</gene>
<dbReference type="OrthoDB" id="5291724at2"/>
<evidence type="ECO:0000256" key="3">
    <source>
        <dbReference type="ARBA" id="ARBA00022475"/>
    </source>
</evidence>
<evidence type="ECO:0000313" key="9">
    <source>
        <dbReference type="EMBL" id="OOV06026.1"/>
    </source>
</evidence>
<accession>A0A1T1API7</accession>
<feature type="transmembrane region" description="Helical" evidence="7">
    <location>
        <begin position="739"/>
        <end position="763"/>
    </location>
</feature>
<dbReference type="Pfam" id="PF02687">
    <property type="entry name" value="FtsX"/>
    <property type="match status" value="2"/>
</dbReference>
<proteinExistence type="inferred from homology"/>
<dbReference type="GO" id="GO:0098797">
    <property type="term" value="C:plasma membrane protein complex"/>
    <property type="evidence" value="ECO:0007669"/>
    <property type="project" value="TreeGrafter"/>
</dbReference>
<name>A0A1T1API7_RHOFE</name>
<feature type="transmembrane region" description="Helical" evidence="7">
    <location>
        <begin position="262"/>
        <end position="286"/>
    </location>
</feature>
<feature type="transmembrane region" description="Helical" evidence="7">
    <location>
        <begin position="481"/>
        <end position="506"/>
    </location>
</feature>
<feature type="transmembrane region" description="Helical" evidence="7">
    <location>
        <begin position="399"/>
        <end position="419"/>
    </location>
</feature>
<feature type="transmembrane region" description="Helical" evidence="7">
    <location>
        <begin position="833"/>
        <end position="852"/>
    </location>
</feature>
<comment type="subcellular location">
    <subcellularLocation>
        <location evidence="1">Cell membrane</location>
        <topology evidence="1">Multi-pass membrane protein</topology>
    </subcellularLocation>
</comment>
<keyword evidence="3" id="KW-1003">Cell membrane</keyword>
<feature type="transmembrane region" description="Helical" evidence="7">
    <location>
        <begin position="313"/>
        <end position="340"/>
    </location>
</feature>
<comment type="caution">
    <text evidence="9">The sequence shown here is derived from an EMBL/GenBank/DDBJ whole genome shotgun (WGS) entry which is preliminary data.</text>
</comment>
<feature type="domain" description="ABC3 transporter permease C-terminal" evidence="8">
    <location>
        <begin position="743"/>
        <end position="857"/>
    </location>
</feature>
<keyword evidence="5 7" id="KW-1133">Transmembrane helix</keyword>
<dbReference type="Proteomes" id="UP000190750">
    <property type="component" value="Unassembled WGS sequence"/>
</dbReference>
<dbReference type="STRING" id="28066.RF819_04195"/>
<evidence type="ECO:0000256" key="5">
    <source>
        <dbReference type="ARBA" id="ARBA00022989"/>
    </source>
</evidence>
<evidence type="ECO:0000256" key="6">
    <source>
        <dbReference type="ARBA" id="ARBA00023136"/>
    </source>
</evidence>
<feature type="transmembrane region" description="Helical" evidence="7">
    <location>
        <begin position="431"/>
        <end position="460"/>
    </location>
</feature>
<dbReference type="EMBL" id="MTJN01000002">
    <property type="protein sequence ID" value="OOV06026.1"/>
    <property type="molecule type" value="Genomic_DNA"/>
</dbReference>
<dbReference type="PANTHER" id="PTHR30489">
    <property type="entry name" value="LIPOPROTEIN-RELEASING SYSTEM TRANSMEMBRANE PROTEIN LOLE"/>
    <property type="match status" value="1"/>
</dbReference>
<evidence type="ECO:0000256" key="7">
    <source>
        <dbReference type="SAM" id="Phobius"/>
    </source>
</evidence>
<dbReference type="InterPro" id="IPR003838">
    <property type="entry name" value="ABC3_permease_C"/>
</dbReference>
<dbReference type="PANTHER" id="PTHR30489:SF0">
    <property type="entry name" value="LIPOPROTEIN-RELEASING SYSTEM TRANSMEMBRANE PROTEIN LOLE"/>
    <property type="match status" value="1"/>
</dbReference>
<dbReference type="AlphaFoldDB" id="A0A1T1API7"/>
<dbReference type="GO" id="GO:0044874">
    <property type="term" value="P:lipoprotein localization to outer membrane"/>
    <property type="evidence" value="ECO:0007669"/>
    <property type="project" value="TreeGrafter"/>
</dbReference>
<organism evidence="9 10">
    <name type="scientific">Rhodoferax fermentans</name>
    <dbReference type="NCBI Taxonomy" id="28066"/>
    <lineage>
        <taxon>Bacteria</taxon>
        <taxon>Pseudomonadati</taxon>
        <taxon>Pseudomonadota</taxon>
        <taxon>Betaproteobacteria</taxon>
        <taxon>Burkholderiales</taxon>
        <taxon>Comamonadaceae</taxon>
        <taxon>Rhodoferax</taxon>
    </lineage>
</organism>
<keyword evidence="10" id="KW-1185">Reference proteome</keyword>
<comment type="similarity">
    <text evidence="2">Belongs to the ABC-4 integral membrane protein family. LolC/E subfamily.</text>
</comment>
<evidence type="ECO:0000256" key="1">
    <source>
        <dbReference type="ARBA" id="ARBA00004651"/>
    </source>
</evidence>
<feature type="transmembrane region" description="Helical" evidence="7">
    <location>
        <begin position="360"/>
        <end position="379"/>
    </location>
</feature>
<keyword evidence="4 7" id="KW-0812">Transmembrane</keyword>
<evidence type="ECO:0000256" key="2">
    <source>
        <dbReference type="ARBA" id="ARBA00005236"/>
    </source>
</evidence>
<feature type="domain" description="ABC3 transporter permease C-terminal" evidence="8">
    <location>
        <begin position="264"/>
        <end position="384"/>
    </location>
</feature>
<protein>
    <submittedName>
        <fullName evidence="9">ABC transporter permease</fullName>
    </submittedName>
</protein>
<sequence length="868" mass="91216">MFALLTTFSWQELRQHPWRNAAAVLAVTLGVALAFSVHLINNSALDEFAQAARAVGGQSDLEVSGVQGNFDQAVYKKIAQTPGVTTASPILEINSYVLTPQGKRALRVVGVDALSVFATSPDLVPLPKAAPVDRWVLFAPGQMFLNAAAKRLLWPTGAGPASSSSGLQVQSGMTWVDAQVAGSVRATGPALAVMDIGAAQDLFDKPKQLTRIDLRLDKGVDRDALARQLQAAPDWPADVRVAQPQEAESQINNLSRAYRVNLTVLALIALFTGAFLVFSVLSLSVAKRAQQFALLGVLGLSGRDRLKLVLWESLALGLVGSLAGLALGTGLAALALGLLGGDLGSGFFSGASPSLQFSPVAALVYGALGVAAALVGGWWPARVAQQLPPAQTLKGLGNLGVGTKSHWISLLLIAFGALLTRAPPVFGIPLAAYVSVGMLLVGGITALPWLIGLLLGWLAPRLARQTLPLLAVERARRQRDTAAVAVSGVAASLSLAVALTVMVASFRDSVTQWLDRLLPADLYVRSAVGMSASDTVFFDPDFVQAAAQLPGVSKLQPQRLLPLSLSPSLPAVALLARELGDPTRSLPLLAPPLPVPPGQIGVYVSEAVVDLHGAQVGQSLPALSKAFRPLSLMDQGGRATFFVAGVWRDYARQSGSIAIDLADFRRLTNDQRANDLALWLDQPEDTARVQQALQALAGPQANQGADAQRGTGGLLEFGSSAQIRAISLKIFDRSFAVTYWLQAVAIGIGLFGVAASFSAQVLSRRKEFGLLAHLGLTRRQILSVVALEGLAWTTLGAIAGLGLGLVVALVLVLVVNPQSFHWTMDLMLPWAKLLTLCLSVVAAGTLTAWLAARAAAGQDAVLAVKEDW</sequence>
<evidence type="ECO:0000313" key="10">
    <source>
        <dbReference type="Proteomes" id="UP000190750"/>
    </source>
</evidence>
<feature type="transmembrane region" description="Helical" evidence="7">
    <location>
        <begin position="21"/>
        <end position="40"/>
    </location>
</feature>
<keyword evidence="6 7" id="KW-0472">Membrane</keyword>
<feature type="transmembrane region" description="Helical" evidence="7">
    <location>
        <begin position="784"/>
        <end position="813"/>
    </location>
</feature>